<proteinExistence type="predicted"/>
<accession>A0AAV9B8G7</accession>
<reference evidence="6" key="1">
    <citation type="journal article" date="2023" name="Nat. Commun.">
        <title>Diploid and tetraploid genomes of Acorus and the evolution of monocots.</title>
        <authorList>
            <person name="Ma L."/>
            <person name="Liu K.W."/>
            <person name="Li Z."/>
            <person name="Hsiao Y.Y."/>
            <person name="Qi Y."/>
            <person name="Fu T."/>
            <person name="Tang G.D."/>
            <person name="Zhang D."/>
            <person name="Sun W.H."/>
            <person name="Liu D.K."/>
            <person name="Li Y."/>
            <person name="Chen G.Z."/>
            <person name="Liu X.D."/>
            <person name="Liao X.Y."/>
            <person name="Jiang Y.T."/>
            <person name="Yu X."/>
            <person name="Hao Y."/>
            <person name="Huang J."/>
            <person name="Zhao X.W."/>
            <person name="Ke S."/>
            <person name="Chen Y.Y."/>
            <person name="Wu W.L."/>
            <person name="Hsu J.L."/>
            <person name="Lin Y.F."/>
            <person name="Huang M.D."/>
            <person name="Li C.Y."/>
            <person name="Huang L."/>
            <person name="Wang Z.W."/>
            <person name="Zhao X."/>
            <person name="Zhong W.Y."/>
            <person name="Peng D.H."/>
            <person name="Ahmad S."/>
            <person name="Lan S."/>
            <person name="Zhang J.S."/>
            <person name="Tsai W.C."/>
            <person name="Van de Peer Y."/>
            <person name="Liu Z.J."/>
        </authorList>
    </citation>
    <scope>NUCLEOTIDE SEQUENCE</scope>
    <source>
        <strain evidence="6">SCP</strain>
    </source>
</reference>
<evidence type="ECO:0000256" key="2">
    <source>
        <dbReference type="ARBA" id="ARBA00022821"/>
    </source>
</evidence>
<dbReference type="SUPFAM" id="SSF52540">
    <property type="entry name" value="P-loop containing nucleoside triphosphate hydrolases"/>
    <property type="match status" value="1"/>
</dbReference>
<dbReference type="InterPro" id="IPR058922">
    <property type="entry name" value="WHD_DRP"/>
</dbReference>
<feature type="domain" description="Disease resistance protein winged helix" evidence="4">
    <location>
        <begin position="294"/>
        <end position="364"/>
    </location>
</feature>
<dbReference type="InterPro" id="IPR055414">
    <property type="entry name" value="LRR_R13L4/SHOC2-like"/>
</dbReference>
<dbReference type="SUPFAM" id="SSF52058">
    <property type="entry name" value="L domain-like"/>
    <property type="match status" value="1"/>
</dbReference>
<dbReference type="Gene3D" id="1.10.10.10">
    <property type="entry name" value="Winged helix-like DNA-binding domain superfamily/Winged helix DNA-binding domain"/>
    <property type="match status" value="1"/>
</dbReference>
<dbReference type="PANTHER" id="PTHR23155">
    <property type="entry name" value="DISEASE RESISTANCE PROTEIN RP"/>
    <property type="match status" value="1"/>
</dbReference>
<dbReference type="InterPro" id="IPR044974">
    <property type="entry name" value="Disease_R_plants"/>
</dbReference>
<dbReference type="Pfam" id="PF23598">
    <property type="entry name" value="LRR_14"/>
    <property type="match status" value="1"/>
</dbReference>
<dbReference type="GO" id="GO:0009626">
    <property type="term" value="P:plant-type hypersensitive response"/>
    <property type="evidence" value="ECO:0007669"/>
    <property type="project" value="UniProtKB-ARBA"/>
</dbReference>
<reference evidence="6" key="2">
    <citation type="submission" date="2023-06" db="EMBL/GenBank/DDBJ databases">
        <authorList>
            <person name="Ma L."/>
            <person name="Liu K.-W."/>
            <person name="Li Z."/>
            <person name="Hsiao Y.-Y."/>
            <person name="Qi Y."/>
            <person name="Fu T."/>
            <person name="Tang G."/>
            <person name="Zhang D."/>
            <person name="Sun W.-H."/>
            <person name="Liu D.-K."/>
            <person name="Li Y."/>
            <person name="Chen G.-Z."/>
            <person name="Liu X.-D."/>
            <person name="Liao X.-Y."/>
            <person name="Jiang Y.-T."/>
            <person name="Yu X."/>
            <person name="Hao Y."/>
            <person name="Huang J."/>
            <person name="Zhao X.-W."/>
            <person name="Ke S."/>
            <person name="Chen Y.-Y."/>
            <person name="Wu W.-L."/>
            <person name="Hsu J.-L."/>
            <person name="Lin Y.-F."/>
            <person name="Huang M.-D."/>
            <person name="Li C.-Y."/>
            <person name="Huang L."/>
            <person name="Wang Z.-W."/>
            <person name="Zhao X."/>
            <person name="Zhong W.-Y."/>
            <person name="Peng D.-H."/>
            <person name="Ahmad S."/>
            <person name="Lan S."/>
            <person name="Zhang J.-S."/>
            <person name="Tsai W.-C."/>
            <person name="Van De Peer Y."/>
            <person name="Liu Z.-J."/>
        </authorList>
    </citation>
    <scope>NUCLEOTIDE SEQUENCE</scope>
    <source>
        <strain evidence="6">SCP</strain>
        <tissue evidence="6">Leaves</tissue>
    </source>
</reference>
<dbReference type="Proteomes" id="UP001179952">
    <property type="component" value="Unassembled WGS sequence"/>
</dbReference>
<dbReference type="InterPro" id="IPR042197">
    <property type="entry name" value="Apaf_helical"/>
</dbReference>
<evidence type="ECO:0000259" key="4">
    <source>
        <dbReference type="Pfam" id="PF23559"/>
    </source>
</evidence>
<evidence type="ECO:0000313" key="7">
    <source>
        <dbReference type="Proteomes" id="UP001179952"/>
    </source>
</evidence>
<comment type="caution">
    <text evidence="6">The sequence shown here is derived from an EMBL/GenBank/DDBJ whole genome shotgun (WGS) entry which is preliminary data.</text>
</comment>
<keyword evidence="1" id="KW-0677">Repeat</keyword>
<dbReference type="Pfam" id="PF00931">
    <property type="entry name" value="NB-ARC"/>
    <property type="match status" value="1"/>
</dbReference>
<name>A0AAV9B8G7_ACOGR</name>
<dbReference type="InterPro" id="IPR027417">
    <property type="entry name" value="P-loop_NTPase"/>
</dbReference>
<dbReference type="AlphaFoldDB" id="A0AAV9B8G7"/>
<feature type="domain" description="NB-ARC" evidence="3">
    <location>
        <begin position="32"/>
        <end position="206"/>
    </location>
</feature>
<gene>
    <name evidence="6" type="ORF">QJS04_geneDACA007791</name>
</gene>
<organism evidence="6 7">
    <name type="scientific">Acorus gramineus</name>
    <name type="common">Dwarf sweet flag</name>
    <dbReference type="NCBI Taxonomy" id="55184"/>
    <lineage>
        <taxon>Eukaryota</taxon>
        <taxon>Viridiplantae</taxon>
        <taxon>Streptophyta</taxon>
        <taxon>Embryophyta</taxon>
        <taxon>Tracheophyta</taxon>
        <taxon>Spermatophyta</taxon>
        <taxon>Magnoliopsida</taxon>
        <taxon>Liliopsida</taxon>
        <taxon>Acoraceae</taxon>
        <taxon>Acorus</taxon>
    </lineage>
</organism>
<dbReference type="GO" id="GO:0002758">
    <property type="term" value="P:innate immune response-activating signaling pathway"/>
    <property type="evidence" value="ECO:0007669"/>
    <property type="project" value="UniProtKB-ARBA"/>
</dbReference>
<dbReference type="PRINTS" id="PR00364">
    <property type="entry name" value="DISEASERSIST"/>
</dbReference>
<dbReference type="InterPro" id="IPR036388">
    <property type="entry name" value="WH-like_DNA-bd_sf"/>
</dbReference>
<dbReference type="InterPro" id="IPR002182">
    <property type="entry name" value="NB-ARC"/>
</dbReference>
<sequence length="776" mass="89593">MMLRDSNYARENPTSIPPFYGQNDYIVGMESDKKLLMDWLTDDRAERMQVSVFGMGGVGKTTLVDQVYKSKETDSLFECRAWTTVSNTYKTDEILRRIIEDLFFEREELVPQGIDAMDTRMLFGVLDRCLQQKRYLIVLDDVWDENVSSEIRSSLPDRKSKSRIVFTTRNHEIASSLASQGCVLELKPLQNDQVWDLFCKYTFRGDLGGNCPPDLTNFATTVVKKCDGLPLAVITLGSLLNSRHSVAEWTTVSNNLNWMLTNKPQLKKILNILMLSFHDLPYYLKNCFLYCSAFPQNYPIKRKKLIRLWIAEGFVEEREGMTMEEVAEDYLKELVQRSMIQVATTNLWGRLRACRMHNLVRELAISISKKQNFCMMLQACPIGRAHRVSTNRLDNTIETELGKMSHLRSLLIFATDGMVSEFFKGKAKLSFKWLRVLDIEGTSISSIPNAVGDLFNLKFLSLRRTKVNVLPKGLGRLQHLQTLDLVDSEVEKIPKGVIKLQNLRHVLIYRTVKDIMFWVPMKTNPRYFWASKDLQTLRGIISNDEVVRQVRNLTQLKSFKILEVRESDGVELCASIKNMTFLHKLSVHAMNKGKGALKMETLTPPPLLRKIYLTGYLQCLPSWFDSRSLDNLSSLTLRSSGLREDSLLYLQSLPHLVFLQLFEAYEGEELCFEVNVFRSLEVLFLNDLSRLNQIKFKEGAMRSLTKLHLMRCRELKTLPHGIERLTTLDELSLEGFPDEQLQKMRRGGVDHEKISHIRQVRNFCKLHDGWGIESFE</sequence>
<dbReference type="Gene3D" id="3.40.50.300">
    <property type="entry name" value="P-loop containing nucleotide triphosphate hydrolases"/>
    <property type="match status" value="1"/>
</dbReference>
<dbReference type="FunFam" id="3.40.50.300:FF:001091">
    <property type="entry name" value="Probable disease resistance protein At1g61300"/>
    <property type="match status" value="1"/>
</dbReference>
<dbReference type="EMBL" id="JAUJYN010000004">
    <property type="protein sequence ID" value="KAK1272619.1"/>
    <property type="molecule type" value="Genomic_DNA"/>
</dbReference>
<dbReference type="Gene3D" id="3.80.10.10">
    <property type="entry name" value="Ribonuclease Inhibitor"/>
    <property type="match status" value="1"/>
</dbReference>
<dbReference type="PANTHER" id="PTHR23155:SF1232">
    <property type="entry name" value="OS09G0270700 PROTEIN"/>
    <property type="match status" value="1"/>
</dbReference>
<dbReference type="FunFam" id="1.10.10.10:FF:000322">
    <property type="entry name" value="Probable disease resistance protein At1g63360"/>
    <property type="match status" value="1"/>
</dbReference>
<dbReference type="Gene3D" id="1.10.8.430">
    <property type="entry name" value="Helical domain of apoptotic protease-activating factors"/>
    <property type="match status" value="1"/>
</dbReference>
<dbReference type="InterPro" id="IPR032675">
    <property type="entry name" value="LRR_dom_sf"/>
</dbReference>
<protein>
    <submittedName>
        <fullName evidence="6">Disease resistance protein RPM1</fullName>
    </submittedName>
</protein>
<evidence type="ECO:0000259" key="5">
    <source>
        <dbReference type="Pfam" id="PF23598"/>
    </source>
</evidence>
<evidence type="ECO:0000259" key="3">
    <source>
        <dbReference type="Pfam" id="PF00931"/>
    </source>
</evidence>
<evidence type="ECO:0000256" key="1">
    <source>
        <dbReference type="ARBA" id="ARBA00022737"/>
    </source>
</evidence>
<keyword evidence="2" id="KW-0611">Plant defense</keyword>
<feature type="domain" description="Disease resistance R13L4/SHOC-2-like LRR" evidence="5">
    <location>
        <begin position="406"/>
        <end position="733"/>
    </location>
</feature>
<evidence type="ECO:0000313" key="6">
    <source>
        <dbReference type="EMBL" id="KAK1272619.1"/>
    </source>
</evidence>
<keyword evidence="7" id="KW-1185">Reference proteome</keyword>
<dbReference type="Pfam" id="PF23559">
    <property type="entry name" value="WHD_DRP"/>
    <property type="match status" value="1"/>
</dbReference>
<dbReference type="GO" id="GO:0043531">
    <property type="term" value="F:ADP binding"/>
    <property type="evidence" value="ECO:0007669"/>
    <property type="project" value="InterPro"/>
</dbReference>
<dbReference type="GO" id="GO:0042742">
    <property type="term" value="P:defense response to bacterium"/>
    <property type="evidence" value="ECO:0007669"/>
    <property type="project" value="UniProtKB-ARBA"/>
</dbReference>